<feature type="domain" description="Glutaredoxin" evidence="9">
    <location>
        <begin position="18"/>
        <end position="82"/>
    </location>
</feature>
<dbReference type="GO" id="GO:0046872">
    <property type="term" value="F:metal ion binding"/>
    <property type="evidence" value="ECO:0007669"/>
    <property type="project" value="UniProtKB-KW"/>
</dbReference>
<keyword evidence="4 8" id="KW-0408">Iron</keyword>
<evidence type="ECO:0000256" key="8">
    <source>
        <dbReference type="PIRSR" id="PIRSR005894-2"/>
    </source>
</evidence>
<organism evidence="10 11">
    <name type="scientific">Komagataeibacter intermedius AF2</name>
    <dbReference type="NCBI Taxonomy" id="1458464"/>
    <lineage>
        <taxon>Bacteria</taxon>
        <taxon>Pseudomonadati</taxon>
        <taxon>Pseudomonadota</taxon>
        <taxon>Alphaproteobacteria</taxon>
        <taxon>Acetobacterales</taxon>
        <taxon>Acetobacteraceae</taxon>
        <taxon>Komagataeibacter</taxon>
    </lineage>
</organism>
<accession>A0A0N0MFN1</accession>
<keyword evidence="5 8" id="KW-0411">Iron-sulfur</keyword>
<evidence type="ECO:0000256" key="6">
    <source>
        <dbReference type="ARBA" id="ARBA00023284"/>
    </source>
</evidence>
<dbReference type="PANTHER" id="PTHR10293:SF72">
    <property type="entry name" value="MONOTHIOL GLUTAREDOXIN-S14, CHLOROPLASTIC"/>
    <property type="match status" value="1"/>
</dbReference>
<comment type="similarity">
    <text evidence="1 7">Belongs to the glutaredoxin family. Monothiol subfamily.</text>
</comment>
<evidence type="ECO:0000256" key="1">
    <source>
        <dbReference type="ARBA" id="ARBA00009630"/>
    </source>
</evidence>
<dbReference type="FunFam" id="3.40.30.10:FF:000005">
    <property type="entry name" value="Glutaredoxin 5"/>
    <property type="match status" value="1"/>
</dbReference>
<dbReference type="InterPro" id="IPR002109">
    <property type="entry name" value="Glutaredoxin"/>
</dbReference>
<keyword evidence="6" id="KW-0676">Redox-active center</keyword>
<evidence type="ECO:0000259" key="9">
    <source>
        <dbReference type="Pfam" id="PF00462"/>
    </source>
</evidence>
<dbReference type="EMBL" id="JUFX02000101">
    <property type="protein sequence ID" value="KPH87796.1"/>
    <property type="molecule type" value="Genomic_DNA"/>
</dbReference>
<dbReference type="PANTHER" id="PTHR10293">
    <property type="entry name" value="GLUTAREDOXIN FAMILY MEMBER"/>
    <property type="match status" value="1"/>
</dbReference>
<evidence type="ECO:0000256" key="4">
    <source>
        <dbReference type="ARBA" id="ARBA00023004"/>
    </source>
</evidence>
<dbReference type="InterPro" id="IPR036249">
    <property type="entry name" value="Thioredoxin-like_sf"/>
</dbReference>
<evidence type="ECO:0000313" key="10">
    <source>
        <dbReference type="EMBL" id="KPH87796.1"/>
    </source>
</evidence>
<dbReference type="GO" id="GO:0051537">
    <property type="term" value="F:2 iron, 2 sulfur cluster binding"/>
    <property type="evidence" value="ECO:0007669"/>
    <property type="project" value="UniProtKB-KW"/>
</dbReference>
<dbReference type="InterPro" id="IPR014434">
    <property type="entry name" value="Monothiol_GRX"/>
</dbReference>
<dbReference type="PIRSF" id="PIRSF005894">
    <property type="entry name" value="Monothiol_GRX"/>
    <property type="match status" value="1"/>
</dbReference>
<evidence type="ECO:0000256" key="7">
    <source>
        <dbReference type="PIRNR" id="PIRNR005894"/>
    </source>
</evidence>
<dbReference type="OrthoDB" id="9804115at2"/>
<evidence type="ECO:0000313" key="11">
    <source>
        <dbReference type="Proteomes" id="UP000031553"/>
    </source>
</evidence>
<evidence type="ECO:0000256" key="5">
    <source>
        <dbReference type="ARBA" id="ARBA00023014"/>
    </source>
</evidence>
<sequence>MAETIAQRIQAQIDANPVMLYMKGDANFPQCGFSARVVQVLKHLGVPFKTENVLADPELRQGIKDFSNWPTVPQLYIKGEFIGGCDIVTEMYQTGELQKLLVEKGVVTAAA</sequence>
<dbReference type="InterPro" id="IPR033658">
    <property type="entry name" value="GRX_PICOT-like"/>
</dbReference>
<dbReference type="PROSITE" id="PS51354">
    <property type="entry name" value="GLUTAREDOXIN_2"/>
    <property type="match status" value="1"/>
</dbReference>
<reference evidence="10 11" key="1">
    <citation type="submission" date="2015-07" db="EMBL/GenBank/DDBJ databases">
        <title>Draft Genome Sequence of Komagataeibacter intermedius Strain AF2, Isolated from Kombucha Tea.</title>
        <authorList>
            <person name="Santos R.A."/>
            <person name="Berretta A.A."/>
            <person name="Barud H.S."/>
            <person name="Ribeiro S.J."/>
            <person name="Gonzalez-Garcia L.N."/>
            <person name="Zucchi T.D."/>
            <person name="Goldman G.H."/>
            <person name="Riano-Pachon D.M."/>
        </authorList>
    </citation>
    <scope>NUCLEOTIDE SEQUENCE [LARGE SCALE GENOMIC DNA]</scope>
    <source>
        <strain evidence="10 11">AF2</strain>
    </source>
</reference>
<name>A0A0N0MFN1_9PROT</name>
<dbReference type="InterPro" id="IPR004480">
    <property type="entry name" value="Monothiol_GRX-rel"/>
</dbReference>
<gene>
    <name evidence="10" type="ORF">GLUCOINTEAF2_0202036</name>
</gene>
<keyword evidence="3 8" id="KW-0479">Metal-binding</keyword>
<evidence type="ECO:0000256" key="3">
    <source>
        <dbReference type="ARBA" id="ARBA00022723"/>
    </source>
</evidence>
<evidence type="ECO:0000256" key="2">
    <source>
        <dbReference type="ARBA" id="ARBA00022714"/>
    </source>
</evidence>
<comment type="caution">
    <text evidence="10">The sequence shown here is derived from an EMBL/GenBank/DDBJ whole genome shotgun (WGS) entry which is preliminary data.</text>
</comment>
<feature type="binding site" evidence="8">
    <location>
        <position position="31"/>
    </location>
    <ligand>
        <name>[2Fe-2S] cluster</name>
        <dbReference type="ChEBI" id="CHEBI:190135"/>
        <note>ligand shared between dimeric partners</note>
    </ligand>
</feature>
<dbReference type="Pfam" id="PF00462">
    <property type="entry name" value="Glutaredoxin"/>
    <property type="match status" value="1"/>
</dbReference>
<dbReference type="RefSeq" id="WP_039732614.1">
    <property type="nucleotide sequence ID" value="NZ_JUFX02000101.1"/>
</dbReference>
<proteinExistence type="inferred from homology"/>
<dbReference type="NCBIfam" id="TIGR00365">
    <property type="entry name" value="Grx4 family monothiol glutaredoxin"/>
    <property type="match status" value="1"/>
</dbReference>
<dbReference type="Proteomes" id="UP000031553">
    <property type="component" value="Unassembled WGS sequence"/>
</dbReference>
<dbReference type="GO" id="GO:0015036">
    <property type="term" value="F:disulfide oxidoreductase activity"/>
    <property type="evidence" value="ECO:0007669"/>
    <property type="project" value="InterPro"/>
</dbReference>
<dbReference type="Gene3D" id="3.40.30.10">
    <property type="entry name" value="Glutaredoxin"/>
    <property type="match status" value="1"/>
</dbReference>
<dbReference type="AlphaFoldDB" id="A0A0N0MFN1"/>
<dbReference type="SUPFAM" id="SSF52833">
    <property type="entry name" value="Thioredoxin-like"/>
    <property type="match status" value="1"/>
</dbReference>
<dbReference type="CDD" id="cd03028">
    <property type="entry name" value="GRX_PICOT_like"/>
    <property type="match status" value="1"/>
</dbReference>
<protein>
    <recommendedName>
        <fullName evidence="7">Glutaredoxin</fullName>
    </recommendedName>
</protein>
<keyword evidence="2 8" id="KW-0001">2Fe-2S</keyword>